<dbReference type="Gene3D" id="2.60.40.10">
    <property type="entry name" value="Immunoglobulins"/>
    <property type="match status" value="1"/>
</dbReference>
<evidence type="ECO:0000259" key="1">
    <source>
        <dbReference type="PROSITE" id="PS50093"/>
    </source>
</evidence>
<dbReference type="InterPro" id="IPR013783">
    <property type="entry name" value="Ig-like_fold"/>
</dbReference>
<dbReference type="CDD" id="cd00146">
    <property type="entry name" value="PKD"/>
    <property type="match status" value="1"/>
</dbReference>
<gene>
    <name evidence="2" type="ORF">UFOPK3684_00239</name>
</gene>
<dbReference type="SUPFAM" id="SSF49299">
    <property type="entry name" value="PKD domain"/>
    <property type="match status" value="1"/>
</dbReference>
<dbReference type="PROSITE" id="PS50093">
    <property type="entry name" value="PKD"/>
    <property type="match status" value="1"/>
</dbReference>
<feature type="domain" description="PKD" evidence="1">
    <location>
        <begin position="162"/>
        <end position="203"/>
    </location>
</feature>
<dbReference type="Pfam" id="PF18911">
    <property type="entry name" value="PKD_4"/>
    <property type="match status" value="1"/>
</dbReference>
<dbReference type="AlphaFoldDB" id="A0A6J7HPL5"/>
<organism evidence="2">
    <name type="scientific">freshwater metagenome</name>
    <dbReference type="NCBI Taxonomy" id="449393"/>
    <lineage>
        <taxon>unclassified sequences</taxon>
        <taxon>metagenomes</taxon>
        <taxon>ecological metagenomes</taxon>
    </lineage>
</organism>
<evidence type="ECO:0000313" key="2">
    <source>
        <dbReference type="EMBL" id="CAB4918295.1"/>
    </source>
</evidence>
<name>A0A6J7HPL5_9ZZZZ</name>
<dbReference type="InterPro" id="IPR000601">
    <property type="entry name" value="PKD_dom"/>
</dbReference>
<proteinExistence type="predicted"/>
<accession>A0A6J7HPL5</accession>
<dbReference type="InterPro" id="IPR035986">
    <property type="entry name" value="PKD_dom_sf"/>
</dbReference>
<sequence>MLALIVLRMKRLLILIIAVLACSADIAIADCVETACVDVYTKNNQIIIEAHKGTSSTIKKPSRVKPSPTATLWFPPKPTPSPKPYVKRTYKPRILTPKSVTKSANLSDRLTKLVPTAGVAFQPAFEPLTHVPVIFWVDVPTIFQSKVSIIGETVDVALRPGFIWSFGDGAMWATTNTGAPFPKQTITHTYSKPGTYSVVLLTTWNGSFTHNGAVRAISGEIVNASVATVTVVSAPTRFTK</sequence>
<reference evidence="2" key="1">
    <citation type="submission" date="2020-05" db="EMBL/GenBank/DDBJ databases">
        <authorList>
            <person name="Chiriac C."/>
            <person name="Salcher M."/>
            <person name="Ghai R."/>
            <person name="Kavagutti S V."/>
        </authorList>
    </citation>
    <scope>NUCLEOTIDE SEQUENCE</scope>
</reference>
<dbReference type="EMBL" id="CAFBMZ010000010">
    <property type="protein sequence ID" value="CAB4918295.1"/>
    <property type="molecule type" value="Genomic_DNA"/>
</dbReference>
<protein>
    <submittedName>
        <fullName evidence="2">Unannotated protein</fullName>
    </submittedName>
</protein>